<keyword evidence="2 3" id="KW-0456">Lyase</keyword>
<dbReference type="InterPro" id="IPR036568">
    <property type="entry name" value="GGCT-like_sf"/>
</dbReference>
<dbReference type="Gene3D" id="3.10.490.10">
    <property type="entry name" value="Gamma-glutamyl cyclotransferase-like"/>
    <property type="match status" value="1"/>
</dbReference>
<dbReference type="InterPro" id="IPR013024">
    <property type="entry name" value="GGCT-like"/>
</dbReference>
<dbReference type="EC" id="4.3.2.7" evidence="1"/>
<dbReference type="GO" id="GO:0016740">
    <property type="term" value="F:transferase activity"/>
    <property type="evidence" value="ECO:0007669"/>
    <property type="project" value="UniProtKB-KW"/>
</dbReference>
<name>A0A6M4GSW6_9PROT</name>
<dbReference type="GO" id="GO:0006751">
    <property type="term" value="P:glutathione catabolic process"/>
    <property type="evidence" value="ECO:0007669"/>
    <property type="project" value="InterPro"/>
</dbReference>
<dbReference type="GO" id="GO:0061928">
    <property type="term" value="F:glutathione specific gamma-glutamylcyclotransferase activity"/>
    <property type="evidence" value="ECO:0007669"/>
    <property type="project" value="UniProtKB-EC"/>
</dbReference>
<evidence type="ECO:0000256" key="2">
    <source>
        <dbReference type="ARBA" id="ARBA00023239"/>
    </source>
</evidence>
<dbReference type="CDD" id="cd06661">
    <property type="entry name" value="GGCT_like"/>
    <property type="match status" value="1"/>
</dbReference>
<dbReference type="PANTHER" id="PTHR12192:SF2">
    <property type="entry name" value="GLUTATHIONE-SPECIFIC GAMMA-GLUTAMYLCYCLOTRANSFERASE 2"/>
    <property type="match status" value="1"/>
</dbReference>
<evidence type="ECO:0000313" key="3">
    <source>
        <dbReference type="EMBL" id="QJR09938.1"/>
    </source>
</evidence>
<keyword evidence="3" id="KW-0808">Transferase</keyword>
<dbReference type="AlphaFoldDB" id="A0A6M4GSW6"/>
<sequence length="214" mass="23956">MANSPSRAVALSYGPKPADPLTPTELLASLREALGPWKRGTPFWIFAYGSLMWNPSFSWDARHVATIRGYHRSFRVWSRLNRGTPDNPGLVLTLERGGSCRGLVYGIAPDRVQEEMHGIWKREMSYGSYCPKWLNCVVGAERVNALAFTVNRECSGYSGELPTDVMVNALASAKGRYGPAHDYLFKTTETLREHGIRDSRVEQLANLVRARLDP</sequence>
<evidence type="ECO:0000313" key="4">
    <source>
        <dbReference type="Proteomes" id="UP000501534"/>
    </source>
</evidence>
<accession>A0A6M4GSW6</accession>
<keyword evidence="4" id="KW-1185">Reference proteome</keyword>
<protein>
    <recommendedName>
        <fullName evidence="1">glutathione-specific gamma-glutamylcyclotransferase</fullName>
        <ecNumber evidence="1">4.3.2.7</ecNumber>
    </recommendedName>
</protein>
<dbReference type="GO" id="GO:0005737">
    <property type="term" value="C:cytoplasm"/>
    <property type="evidence" value="ECO:0007669"/>
    <property type="project" value="TreeGrafter"/>
</dbReference>
<dbReference type="RefSeq" id="WP_171090067.1">
    <property type="nucleotide sequence ID" value="NZ_CP053069.1"/>
</dbReference>
<dbReference type="InterPro" id="IPR006840">
    <property type="entry name" value="ChaC"/>
</dbReference>
<proteinExistence type="predicted"/>
<gene>
    <name evidence="3" type="primary">chaC</name>
    <name evidence="3" type="ORF">DSM104443_00989</name>
</gene>
<dbReference type="Proteomes" id="UP000501534">
    <property type="component" value="Chromosome"/>
</dbReference>
<evidence type="ECO:0000256" key="1">
    <source>
        <dbReference type="ARBA" id="ARBA00012344"/>
    </source>
</evidence>
<organism evidence="3 4">
    <name type="scientific">Usitatibacter rugosus</name>
    <dbReference type="NCBI Taxonomy" id="2732067"/>
    <lineage>
        <taxon>Bacteria</taxon>
        <taxon>Pseudomonadati</taxon>
        <taxon>Pseudomonadota</taxon>
        <taxon>Betaproteobacteria</taxon>
        <taxon>Nitrosomonadales</taxon>
        <taxon>Usitatibacteraceae</taxon>
        <taxon>Usitatibacter</taxon>
    </lineage>
</organism>
<dbReference type="KEGG" id="uru:DSM104443_00989"/>
<dbReference type="PANTHER" id="PTHR12192">
    <property type="entry name" value="CATION TRANSPORT PROTEIN CHAC-RELATED"/>
    <property type="match status" value="1"/>
</dbReference>
<dbReference type="SUPFAM" id="SSF110857">
    <property type="entry name" value="Gamma-glutamyl cyclotransferase-like"/>
    <property type="match status" value="1"/>
</dbReference>
<dbReference type="Pfam" id="PF04752">
    <property type="entry name" value="ChaC"/>
    <property type="match status" value="1"/>
</dbReference>
<dbReference type="EMBL" id="CP053069">
    <property type="protein sequence ID" value="QJR09938.1"/>
    <property type="molecule type" value="Genomic_DNA"/>
</dbReference>
<reference evidence="3 4" key="1">
    <citation type="submission" date="2020-04" db="EMBL/GenBank/DDBJ databases">
        <title>Usitatibacter rugosus gen. nov., sp. nov. and Usitatibacter palustris sp. nov., novel members of Usitatibacteraceae fam. nov. within the order Nitrosomonadales isolated from soil.</title>
        <authorList>
            <person name="Huber K.J."/>
            <person name="Neumann-Schaal M."/>
            <person name="Geppert A."/>
            <person name="Luckner M."/>
            <person name="Wanner G."/>
            <person name="Overmann J."/>
        </authorList>
    </citation>
    <scope>NUCLEOTIDE SEQUENCE [LARGE SCALE GENOMIC DNA]</scope>
    <source>
        <strain evidence="3 4">0125_3</strain>
    </source>
</reference>